<sequence>MKIKPLIQTLLILSSLGILTTQPSFAATVSAEAPTSAVILNDLNFKTFFMKFYQKDIRYLKMKSLNESQAVGLDDGHGNQRYAVYMPVQRYQNLQGEQRFIVWIQIFDQEDGEINRGHPSRPVVEMYLFKKLENGTYQLLSQSYPEMDISGSWGESHLEAQDFSKIKRVGKNQMGFSYGGGYTSTGEASEWEYLIVLNENGWIQQYPFGFASSNAGAHEEQDPEFGAYDISYKLIADPQVSNLYPIEVLYTKRGNVDWRKLPKNGTKEVLNFNIKKNCYVHSDQSCDRMVDDD</sequence>
<keyword evidence="1" id="KW-0732">Signal</keyword>
<gene>
    <name evidence="2" type="ORF">RFH51_16615</name>
</gene>
<comment type="caution">
    <text evidence="2">The sequence shown here is derived from an EMBL/GenBank/DDBJ whole genome shotgun (WGS) entry which is preliminary data.</text>
</comment>
<organism evidence="2 3">
    <name type="scientific">Acinetobacter gerneri</name>
    <dbReference type="NCBI Taxonomy" id="202952"/>
    <lineage>
        <taxon>Bacteria</taxon>
        <taxon>Pseudomonadati</taxon>
        <taxon>Pseudomonadota</taxon>
        <taxon>Gammaproteobacteria</taxon>
        <taxon>Moraxellales</taxon>
        <taxon>Moraxellaceae</taxon>
        <taxon>Acinetobacter</taxon>
    </lineage>
</organism>
<protein>
    <submittedName>
        <fullName evidence="2">Uncharacterized protein</fullName>
    </submittedName>
</protein>
<evidence type="ECO:0000256" key="1">
    <source>
        <dbReference type="SAM" id="SignalP"/>
    </source>
</evidence>
<dbReference type="RefSeq" id="WP_308957199.1">
    <property type="nucleotide sequence ID" value="NZ_JAVICY010000036.1"/>
</dbReference>
<dbReference type="AlphaFoldDB" id="A0AAW8JP94"/>
<name>A0AAW8JP94_9GAMM</name>
<feature type="signal peptide" evidence="1">
    <location>
        <begin position="1"/>
        <end position="26"/>
    </location>
</feature>
<accession>A0AAW8JP94</accession>
<reference evidence="2" key="1">
    <citation type="submission" date="2023-08" db="EMBL/GenBank/DDBJ databases">
        <title>Emergence of clinically-relevant ST2 carbapenem-resistant Acinetobacter baumannii strains in hospital sewages in Zhejiang, East of China.</title>
        <authorList>
            <person name="Kaichao C."/>
            <person name="Zhang R."/>
        </authorList>
    </citation>
    <scope>NUCLEOTIDE SEQUENCE</scope>
    <source>
        <strain evidence="2">M-SY-60</strain>
    </source>
</reference>
<dbReference type="EMBL" id="JAVIDA010000033">
    <property type="protein sequence ID" value="MDQ9073078.1"/>
    <property type="molecule type" value="Genomic_DNA"/>
</dbReference>
<dbReference type="Proteomes" id="UP001243195">
    <property type="component" value="Unassembled WGS sequence"/>
</dbReference>
<proteinExistence type="predicted"/>
<evidence type="ECO:0000313" key="2">
    <source>
        <dbReference type="EMBL" id="MDQ9073078.1"/>
    </source>
</evidence>
<evidence type="ECO:0000313" key="3">
    <source>
        <dbReference type="Proteomes" id="UP001243195"/>
    </source>
</evidence>
<feature type="chain" id="PRO_5043633972" evidence="1">
    <location>
        <begin position="27"/>
        <end position="293"/>
    </location>
</feature>